<dbReference type="PANTHER" id="PTHR35527">
    <property type="entry name" value="CHOLOYLGLYCINE HYDROLASE"/>
    <property type="match status" value="1"/>
</dbReference>
<evidence type="ECO:0000256" key="1">
    <source>
        <dbReference type="ARBA" id="ARBA00006625"/>
    </source>
</evidence>
<gene>
    <name evidence="4" type="ORF">GCM10007895_14210</name>
</gene>
<dbReference type="AlphaFoldDB" id="A0AA37W097"/>
<dbReference type="RefSeq" id="WP_245837119.1">
    <property type="nucleotide sequence ID" value="NZ_BSNC01000004.1"/>
</dbReference>
<reference evidence="4" key="1">
    <citation type="journal article" date="2014" name="Int. J. Syst. Evol. Microbiol.">
        <title>Complete genome sequence of Corynebacterium casei LMG S-19264T (=DSM 44701T), isolated from a smear-ripened cheese.</title>
        <authorList>
            <consortium name="US DOE Joint Genome Institute (JGI-PGF)"/>
            <person name="Walter F."/>
            <person name="Albersmeier A."/>
            <person name="Kalinowski J."/>
            <person name="Ruckert C."/>
        </authorList>
    </citation>
    <scope>NUCLEOTIDE SEQUENCE</scope>
    <source>
        <strain evidence="4">NBRC 101628</strain>
    </source>
</reference>
<sequence>MCTSIAWNTENFGTITTRTNDWMEATHPQLGGIPSGTQRFIQGAGNGLKYTTKYDIVGVIAYGDLDLVHDAVNSEGLQVNALFYRPMTMEPVTKDSQITQFTLGEYFLANYSTVEEILRELPNLELGSLKLEAMPLDITLHWSVTDRSGDRAIIELDPDGIDVYRGDEAAVMTNAPSMKDHLADLKKVKPIWVSADRDLDFGSNGNSNARSRFIHASYFKQWLKQPSSTVNAMMKLSTVTYRVPQDAPYIDFGKGMTGYGTEWSMTQSLTTGDSVFQYNFDDHWSTVSFNVYELMGKNFRTPLDKTQLSTFSVEP</sequence>
<evidence type="ECO:0000259" key="3">
    <source>
        <dbReference type="Pfam" id="PF02275"/>
    </source>
</evidence>
<accession>A0AA37W097</accession>
<dbReference type="GO" id="GO:0016787">
    <property type="term" value="F:hydrolase activity"/>
    <property type="evidence" value="ECO:0007669"/>
    <property type="project" value="UniProtKB-KW"/>
</dbReference>
<feature type="domain" description="Choloylglycine hydrolase/NAAA C-terminal" evidence="3">
    <location>
        <begin position="2"/>
        <end position="285"/>
    </location>
</feature>
<name>A0AA37W097_9GAMM</name>
<dbReference type="Gene3D" id="3.60.60.10">
    <property type="entry name" value="Penicillin V Acylase, Chain A"/>
    <property type="match status" value="1"/>
</dbReference>
<keyword evidence="2 4" id="KW-0378">Hydrolase</keyword>
<evidence type="ECO:0000313" key="4">
    <source>
        <dbReference type="EMBL" id="GLP96115.1"/>
    </source>
</evidence>
<reference evidence="4" key="2">
    <citation type="submission" date="2023-01" db="EMBL/GenBank/DDBJ databases">
        <title>Draft genome sequence of Paraferrimonas sedimenticola strain NBRC 101628.</title>
        <authorList>
            <person name="Sun Q."/>
            <person name="Mori K."/>
        </authorList>
    </citation>
    <scope>NUCLEOTIDE SEQUENCE</scope>
    <source>
        <strain evidence="4">NBRC 101628</strain>
    </source>
</reference>
<keyword evidence="5" id="KW-1185">Reference proteome</keyword>
<protein>
    <submittedName>
        <fullName evidence="4">Choloylglycine hydrolase</fullName>
    </submittedName>
</protein>
<dbReference type="InterPro" id="IPR029132">
    <property type="entry name" value="CBAH/NAAA_C"/>
</dbReference>
<dbReference type="Proteomes" id="UP001161422">
    <property type="component" value="Unassembled WGS sequence"/>
</dbReference>
<dbReference type="Pfam" id="PF02275">
    <property type="entry name" value="CBAH"/>
    <property type="match status" value="1"/>
</dbReference>
<dbReference type="InterPro" id="IPR052193">
    <property type="entry name" value="Peptidase_C59"/>
</dbReference>
<dbReference type="SUPFAM" id="SSF56235">
    <property type="entry name" value="N-terminal nucleophile aminohydrolases (Ntn hydrolases)"/>
    <property type="match status" value="1"/>
</dbReference>
<dbReference type="PANTHER" id="PTHR35527:SF2">
    <property type="entry name" value="HYDROLASE"/>
    <property type="match status" value="1"/>
</dbReference>
<proteinExistence type="inferred from homology"/>
<comment type="caution">
    <text evidence="4">The sequence shown here is derived from an EMBL/GenBank/DDBJ whole genome shotgun (WGS) entry which is preliminary data.</text>
</comment>
<organism evidence="4 5">
    <name type="scientific">Paraferrimonas sedimenticola</name>
    <dbReference type="NCBI Taxonomy" id="375674"/>
    <lineage>
        <taxon>Bacteria</taxon>
        <taxon>Pseudomonadati</taxon>
        <taxon>Pseudomonadota</taxon>
        <taxon>Gammaproteobacteria</taxon>
        <taxon>Alteromonadales</taxon>
        <taxon>Ferrimonadaceae</taxon>
        <taxon>Paraferrimonas</taxon>
    </lineage>
</organism>
<evidence type="ECO:0000256" key="2">
    <source>
        <dbReference type="ARBA" id="ARBA00022801"/>
    </source>
</evidence>
<dbReference type="InterPro" id="IPR029055">
    <property type="entry name" value="Ntn_hydrolases_N"/>
</dbReference>
<evidence type="ECO:0000313" key="5">
    <source>
        <dbReference type="Proteomes" id="UP001161422"/>
    </source>
</evidence>
<dbReference type="EMBL" id="BSNC01000004">
    <property type="protein sequence ID" value="GLP96115.1"/>
    <property type="molecule type" value="Genomic_DNA"/>
</dbReference>
<comment type="similarity">
    <text evidence="1">Belongs to the peptidase C59 family.</text>
</comment>